<dbReference type="Proteomes" id="UP000032180">
    <property type="component" value="Chromosome 1"/>
</dbReference>
<reference evidence="2 3" key="1">
    <citation type="submission" date="2012-08" db="EMBL/GenBank/DDBJ databases">
        <title>Oryza genome evolution.</title>
        <authorList>
            <person name="Wing R.A."/>
        </authorList>
    </citation>
    <scope>NUCLEOTIDE SEQUENCE</scope>
</reference>
<dbReference type="HOGENOM" id="CLU_1328054_0_0_1"/>
<proteinExistence type="predicted"/>
<feature type="region of interest" description="Disordered" evidence="1">
    <location>
        <begin position="58"/>
        <end position="98"/>
    </location>
</feature>
<evidence type="ECO:0000256" key="1">
    <source>
        <dbReference type="SAM" id="MobiDB-lite"/>
    </source>
</evidence>
<organism evidence="2 3">
    <name type="scientific">Leersia perrieri</name>
    <dbReference type="NCBI Taxonomy" id="77586"/>
    <lineage>
        <taxon>Eukaryota</taxon>
        <taxon>Viridiplantae</taxon>
        <taxon>Streptophyta</taxon>
        <taxon>Embryophyta</taxon>
        <taxon>Tracheophyta</taxon>
        <taxon>Spermatophyta</taxon>
        <taxon>Magnoliopsida</taxon>
        <taxon>Liliopsida</taxon>
        <taxon>Poales</taxon>
        <taxon>Poaceae</taxon>
        <taxon>BOP clade</taxon>
        <taxon>Oryzoideae</taxon>
        <taxon>Oryzeae</taxon>
        <taxon>Oryzinae</taxon>
        <taxon>Leersia</taxon>
    </lineage>
</organism>
<evidence type="ECO:0000313" key="3">
    <source>
        <dbReference type="Proteomes" id="UP000032180"/>
    </source>
</evidence>
<accession>A0A0D9V1S6</accession>
<protein>
    <submittedName>
        <fullName evidence="2">Uncharacterized protein</fullName>
    </submittedName>
</protein>
<name>A0A0D9V1S6_9ORYZ</name>
<evidence type="ECO:0000313" key="2">
    <source>
        <dbReference type="EnsemblPlants" id="LPERR01G16200.1"/>
    </source>
</evidence>
<dbReference type="EnsemblPlants" id="LPERR01G16200.1">
    <property type="protein sequence ID" value="LPERR01G16200.1"/>
    <property type="gene ID" value="LPERR01G16200"/>
</dbReference>
<dbReference type="AlphaFoldDB" id="A0A0D9V1S6"/>
<dbReference type="Gramene" id="LPERR01G16200.1">
    <property type="protein sequence ID" value="LPERR01G16200.1"/>
    <property type="gene ID" value="LPERR01G16200"/>
</dbReference>
<reference evidence="2" key="3">
    <citation type="submission" date="2015-04" db="UniProtKB">
        <authorList>
            <consortium name="EnsemblPlants"/>
        </authorList>
    </citation>
    <scope>IDENTIFICATION</scope>
</reference>
<reference evidence="3" key="2">
    <citation type="submission" date="2013-12" db="EMBL/GenBank/DDBJ databases">
        <authorList>
            <person name="Yu Y."/>
            <person name="Lee S."/>
            <person name="de Baynast K."/>
            <person name="Wissotski M."/>
            <person name="Liu L."/>
            <person name="Talag J."/>
            <person name="Goicoechea J."/>
            <person name="Angelova A."/>
            <person name="Jetty R."/>
            <person name="Kudrna D."/>
            <person name="Golser W."/>
            <person name="Rivera L."/>
            <person name="Zhang J."/>
            <person name="Wing R."/>
        </authorList>
    </citation>
    <scope>NUCLEOTIDE SEQUENCE</scope>
</reference>
<keyword evidence="3" id="KW-1185">Reference proteome</keyword>
<sequence length="207" mass="22506">MISSSAPPCISAWNVRNAGSLGDATTPAALWGSKKRCAFPEIHCTKCNEILGATKSRERGLRGDEDDQKAGGNDELFPAGKGEEEGKPSEPPLSDEDGRKFENVDCLFRGALISILADNIVDEYMCMFTGKKMLRAKDVCMVRMEASLVSGILSIVGTKLAPLVMKEFSSMAYVANDAEDLVHEFHIEAEKHEANVVGIKNVIAKHF</sequence>